<comment type="similarity">
    <text evidence="6">Belongs to the ABC-4 integral membrane protein family.</text>
</comment>
<evidence type="ECO:0000256" key="1">
    <source>
        <dbReference type="ARBA" id="ARBA00004651"/>
    </source>
</evidence>
<keyword evidence="3 7" id="KW-0812">Transmembrane</keyword>
<evidence type="ECO:0000256" key="5">
    <source>
        <dbReference type="ARBA" id="ARBA00023136"/>
    </source>
</evidence>
<dbReference type="Pfam" id="PF12704">
    <property type="entry name" value="MacB_PCD"/>
    <property type="match status" value="2"/>
</dbReference>
<sequence>MLRAMLRGLLTHKLRLALSALAVVLGTMFMTGAFVGGDTIAKGFENLFATTQEDLDVQVTAVSDAPRSQTGTSTPTAFVDPSALAKIEAVPGVAKATGLVLVDGARVIGPDGKVVPSTGPPRYGSSWVDDGSGFVVLREGRAPVQPDEVAVNATLADAADLTVGGTVKVLTLRPEPETFQVVGIFGYEGDRDSLGGETNVAFTLPTAQRVMIDAPGKFTQVDVTATPGVTPTALRDDIAAALGPGYAVKTADEVAEEQADAMQGFVGILKNGLAVFAFIGLFTGTFLIFNTFAMLVAQRTRELALYRAFGAGRGQVLRGVLAEAALLGLAASLVGLVLGAGVGYLLTAALEALANTSLPVTGVILRPYVVIATLAVGVGVTVLAALVPALRAGRVAPVAAMRESAAPERPLGPLTIAGAVVLLAGAGLLTLRLTGAVEGQNVLLLGGGTLLAFLGVAMLAPAISRPVTTTLGRPVSFTTPGRLGARNTGRNPIRTAVTAAALMIGVALATGAGVFASSAKAGISDAFRAELTAQLVIAGDLTTGQGGFDPALISRITELPEVTDALALQVDTVRLGQGTAVVAATDVGAAQVIFSLRATAGELRTLRAGEYVIDADTAARDNLTVGSTTTMVPPRGGTFPLRLVGIYETSRLVSGPLISTADAAGFRTRVAQQGYVRVADDAAVPTVKDELTALFAANPEITVADASSVVDQAQQFLDVILAILNVLLGLTIVVAVLGVINTLLLSIYERTREIGLIRAVGMSRGQVARMIGVESVLISVFGALLGLVVGVALGTAIVVALDSSGYLSLTLPWGYLVAVLVLAVVAGVVAAILPAIRAARLDVLRAIAYE</sequence>
<dbReference type="InterPro" id="IPR025857">
    <property type="entry name" value="MacB_PCD"/>
</dbReference>
<dbReference type="Proteomes" id="UP001500655">
    <property type="component" value="Unassembled WGS sequence"/>
</dbReference>
<feature type="domain" description="ABC3 transporter permease C-terminal" evidence="8">
    <location>
        <begin position="275"/>
        <end position="395"/>
    </location>
</feature>
<dbReference type="PANTHER" id="PTHR30572">
    <property type="entry name" value="MEMBRANE COMPONENT OF TRANSPORTER-RELATED"/>
    <property type="match status" value="1"/>
</dbReference>
<evidence type="ECO:0000256" key="2">
    <source>
        <dbReference type="ARBA" id="ARBA00022475"/>
    </source>
</evidence>
<comment type="caution">
    <text evidence="10">The sequence shown here is derived from an EMBL/GenBank/DDBJ whole genome shotgun (WGS) entry which is preliminary data.</text>
</comment>
<feature type="domain" description="MacB-like periplasmic core" evidence="9">
    <location>
        <begin position="495"/>
        <end position="694"/>
    </location>
</feature>
<evidence type="ECO:0000313" key="10">
    <source>
        <dbReference type="EMBL" id="GAA1750753.1"/>
    </source>
</evidence>
<feature type="transmembrane region" description="Helical" evidence="7">
    <location>
        <begin position="411"/>
        <end position="431"/>
    </location>
</feature>
<comment type="subcellular location">
    <subcellularLocation>
        <location evidence="1">Cell membrane</location>
        <topology evidence="1">Multi-pass membrane protein</topology>
    </subcellularLocation>
</comment>
<evidence type="ECO:0000256" key="4">
    <source>
        <dbReference type="ARBA" id="ARBA00022989"/>
    </source>
</evidence>
<feature type="transmembrane region" description="Helical" evidence="7">
    <location>
        <begin position="496"/>
        <end position="516"/>
    </location>
</feature>
<accession>A0ABP4WBC4</accession>
<feature type="transmembrane region" description="Helical" evidence="7">
    <location>
        <begin position="324"/>
        <end position="347"/>
    </location>
</feature>
<feature type="transmembrane region" description="Helical" evidence="7">
    <location>
        <begin position="273"/>
        <end position="297"/>
    </location>
</feature>
<evidence type="ECO:0000259" key="8">
    <source>
        <dbReference type="Pfam" id="PF02687"/>
    </source>
</evidence>
<dbReference type="InterPro" id="IPR003838">
    <property type="entry name" value="ABC3_permease_C"/>
</dbReference>
<feature type="domain" description="ABC3 transporter permease C-terminal" evidence="8">
    <location>
        <begin position="726"/>
        <end position="842"/>
    </location>
</feature>
<reference evidence="11" key="1">
    <citation type="journal article" date="2019" name="Int. J. Syst. Evol. Microbiol.">
        <title>The Global Catalogue of Microorganisms (GCM) 10K type strain sequencing project: providing services to taxonomists for standard genome sequencing and annotation.</title>
        <authorList>
            <consortium name="The Broad Institute Genomics Platform"/>
            <consortium name="The Broad Institute Genome Sequencing Center for Infectious Disease"/>
            <person name="Wu L."/>
            <person name="Ma J."/>
        </authorList>
    </citation>
    <scope>NUCLEOTIDE SEQUENCE [LARGE SCALE GENOMIC DNA]</scope>
    <source>
        <strain evidence="11">JCM 13249</strain>
    </source>
</reference>
<evidence type="ECO:0000256" key="3">
    <source>
        <dbReference type="ARBA" id="ARBA00022692"/>
    </source>
</evidence>
<evidence type="ECO:0000313" key="11">
    <source>
        <dbReference type="Proteomes" id="UP001500655"/>
    </source>
</evidence>
<dbReference type="RefSeq" id="WP_344079704.1">
    <property type="nucleotide sequence ID" value="NZ_BAAALS010000009.1"/>
</dbReference>
<dbReference type="Pfam" id="PF02687">
    <property type="entry name" value="FtsX"/>
    <property type="match status" value="2"/>
</dbReference>
<feature type="transmembrane region" description="Helical" evidence="7">
    <location>
        <begin position="443"/>
        <end position="463"/>
    </location>
</feature>
<dbReference type="EMBL" id="BAAALS010000009">
    <property type="protein sequence ID" value="GAA1750753.1"/>
    <property type="molecule type" value="Genomic_DNA"/>
</dbReference>
<name>A0ABP4WBC4_9ACTN</name>
<keyword evidence="5 7" id="KW-0472">Membrane</keyword>
<protein>
    <submittedName>
        <fullName evidence="10">ABC transporter permease</fullName>
    </submittedName>
</protein>
<proteinExistence type="inferred from homology"/>
<gene>
    <name evidence="10" type="ORF">GCM10009681_22290</name>
</gene>
<organism evidence="10 11">
    <name type="scientific">Luedemannella helvata</name>
    <dbReference type="NCBI Taxonomy" id="349315"/>
    <lineage>
        <taxon>Bacteria</taxon>
        <taxon>Bacillati</taxon>
        <taxon>Actinomycetota</taxon>
        <taxon>Actinomycetes</taxon>
        <taxon>Micromonosporales</taxon>
        <taxon>Micromonosporaceae</taxon>
        <taxon>Luedemannella</taxon>
    </lineage>
</organism>
<keyword evidence="2" id="KW-1003">Cell membrane</keyword>
<keyword evidence="4 7" id="KW-1133">Transmembrane helix</keyword>
<feature type="transmembrane region" description="Helical" evidence="7">
    <location>
        <begin position="367"/>
        <end position="390"/>
    </location>
</feature>
<evidence type="ECO:0000259" key="9">
    <source>
        <dbReference type="Pfam" id="PF12704"/>
    </source>
</evidence>
<evidence type="ECO:0000256" key="6">
    <source>
        <dbReference type="ARBA" id="ARBA00038076"/>
    </source>
</evidence>
<feature type="transmembrane region" description="Helical" evidence="7">
    <location>
        <begin position="719"/>
        <end position="748"/>
    </location>
</feature>
<keyword evidence="11" id="KW-1185">Reference proteome</keyword>
<dbReference type="InterPro" id="IPR050250">
    <property type="entry name" value="Macrolide_Exporter_MacB"/>
</dbReference>
<feature type="domain" description="MacB-like periplasmic core" evidence="9">
    <location>
        <begin position="17"/>
        <end position="240"/>
    </location>
</feature>
<evidence type="ECO:0000256" key="7">
    <source>
        <dbReference type="SAM" id="Phobius"/>
    </source>
</evidence>
<dbReference type="PANTHER" id="PTHR30572:SF4">
    <property type="entry name" value="ABC TRANSPORTER PERMEASE YTRF"/>
    <property type="match status" value="1"/>
</dbReference>
<feature type="transmembrane region" description="Helical" evidence="7">
    <location>
        <begin position="813"/>
        <end position="836"/>
    </location>
</feature>
<feature type="transmembrane region" description="Helical" evidence="7">
    <location>
        <begin position="776"/>
        <end position="801"/>
    </location>
</feature>